<proteinExistence type="predicted"/>
<evidence type="ECO:0000313" key="3">
    <source>
        <dbReference type="Proteomes" id="UP000240419"/>
    </source>
</evidence>
<dbReference type="RefSeq" id="WP_069849758.1">
    <property type="nucleotide sequence ID" value="NZ_JARMEZ010000027.1"/>
</dbReference>
<name>A0A2P7V696_9BACL</name>
<reference evidence="2 3" key="1">
    <citation type="submission" date="2018-03" db="EMBL/GenBank/DDBJ databases">
        <title>Brevisbacillus phylogenomics.</title>
        <authorList>
            <person name="Dunlap C."/>
        </authorList>
    </citation>
    <scope>NUCLEOTIDE SEQUENCE [LARGE SCALE GENOMIC DNA]</scope>
    <source>
        <strain evidence="2 3">NRRL NRS-1210</strain>
    </source>
</reference>
<sequence>MRMILSAILLLFSLTACSSGISEDELKEQTKKHLVEYTKILYEVKKEEYVKTPGDFTAYIPVIQEKAKPYLTKKEEPESLIKLNIGFTAAYLAYNDIFLKVEDVKITDFKRDETTGSLNISYTIFLQDSSKSDVKQQSGRVTLIPENETFKIDYYWDDIRTKQFKN</sequence>
<comment type="caution">
    <text evidence="2">The sequence shown here is derived from an EMBL/GenBank/DDBJ whole genome shotgun (WGS) entry which is preliminary data.</text>
</comment>
<keyword evidence="1" id="KW-0732">Signal</keyword>
<dbReference type="GeneID" id="61036159"/>
<accession>A0A2P7V696</accession>
<evidence type="ECO:0000313" key="2">
    <source>
        <dbReference type="EMBL" id="PSJ94718.1"/>
    </source>
</evidence>
<dbReference type="AlphaFoldDB" id="A0A2P7V696"/>
<evidence type="ECO:0008006" key="4">
    <source>
        <dbReference type="Google" id="ProtNLM"/>
    </source>
</evidence>
<feature type="signal peptide" evidence="1">
    <location>
        <begin position="1"/>
        <end position="18"/>
    </location>
</feature>
<evidence type="ECO:0000256" key="1">
    <source>
        <dbReference type="SAM" id="SignalP"/>
    </source>
</evidence>
<dbReference type="EMBL" id="PXZM01000023">
    <property type="protein sequence ID" value="PSJ94718.1"/>
    <property type="molecule type" value="Genomic_DNA"/>
</dbReference>
<dbReference type="Proteomes" id="UP000240419">
    <property type="component" value="Unassembled WGS sequence"/>
</dbReference>
<dbReference type="PROSITE" id="PS51257">
    <property type="entry name" value="PROKAR_LIPOPROTEIN"/>
    <property type="match status" value="1"/>
</dbReference>
<gene>
    <name evidence="2" type="ORF">C7R93_15135</name>
</gene>
<keyword evidence="3" id="KW-1185">Reference proteome</keyword>
<feature type="chain" id="PRO_5038884131" description="Lipoprotein" evidence="1">
    <location>
        <begin position="19"/>
        <end position="166"/>
    </location>
</feature>
<organism evidence="2 3">
    <name type="scientific">Brevibacillus fortis</name>
    <dbReference type="NCBI Taxonomy" id="2126352"/>
    <lineage>
        <taxon>Bacteria</taxon>
        <taxon>Bacillati</taxon>
        <taxon>Bacillota</taxon>
        <taxon>Bacilli</taxon>
        <taxon>Bacillales</taxon>
        <taxon>Paenibacillaceae</taxon>
        <taxon>Brevibacillus</taxon>
    </lineage>
</organism>
<protein>
    <recommendedName>
        <fullName evidence="4">Lipoprotein</fullName>
    </recommendedName>
</protein>
<dbReference type="OrthoDB" id="2468050at2"/>